<proteinExistence type="predicted"/>
<gene>
    <name evidence="2" type="ORF">METZ01_LOCUS274800</name>
</gene>
<organism evidence="2">
    <name type="scientific">marine metagenome</name>
    <dbReference type="NCBI Taxonomy" id="408172"/>
    <lineage>
        <taxon>unclassified sequences</taxon>
        <taxon>metagenomes</taxon>
        <taxon>ecological metagenomes</taxon>
    </lineage>
</organism>
<dbReference type="Pfam" id="PF04015">
    <property type="entry name" value="DUF362"/>
    <property type="match status" value="1"/>
</dbReference>
<dbReference type="AlphaFoldDB" id="A0A382KD56"/>
<dbReference type="EMBL" id="UINC01079697">
    <property type="protein sequence ID" value="SVC21946.1"/>
    <property type="molecule type" value="Genomic_DNA"/>
</dbReference>
<sequence>MTKNKIDSSKFGEVFITKTSPENVINDYYELLSTTKIHRKFNLNTHTLLKANISWQHYFPACSTAPWQLDGVIRGLRSLNFKKLEVAHNGTVVVDATEGKINNGFYAIENDLSIPSTILDQPNQEWVQYRPKEKMIVLDKIYKDGILIPKKLIGTNIIHLPTVKTHVFTTITGAMKNAFGGLLHQNRHWAHRDIHNTLVDLLKIQYEI</sequence>
<feature type="non-terminal residue" evidence="2">
    <location>
        <position position="208"/>
    </location>
</feature>
<feature type="domain" description="DUF362" evidence="1">
    <location>
        <begin position="48"/>
        <end position="203"/>
    </location>
</feature>
<accession>A0A382KD56</accession>
<name>A0A382KD56_9ZZZZ</name>
<evidence type="ECO:0000259" key="1">
    <source>
        <dbReference type="Pfam" id="PF04015"/>
    </source>
</evidence>
<reference evidence="2" key="1">
    <citation type="submission" date="2018-05" db="EMBL/GenBank/DDBJ databases">
        <authorList>
            <person name="Lanie J.A."/>
            <person name="Ng W.-L."/>
            <person name="Kazmierczak K.M."/>
            <person name="Andrzejewski T.M."/>
            <person name="Davidsen T.M."/>
            <person name="Wayne K.J."/>
            <person name="Tettelin H."/>
            <person name="Glass J.I."/>
            <person name="Rusch D."/>
            <person name="Podicherti R."/>
            <person name="Tsui H.-C.T."/>
            <person name="Winkler M.E."/>
        </authorList>
    </citation>
    <scope>NUCLEOTIDE SEQUENCE</scope>
</reference>
<protein>
    <recommendedName>
        <fullName evidence="1">DUF362 domain-containing protein</fullName>
    </recommendedName>
</protein>
<evidence type="ECO:0000313" key="2">
    <source>
        <dbReference type="EMBL" id="SVC21946.1"/>
    </source>
</evidence>
<dbReference type="InterPro" id="IPR007160">
    <property type="entry name" value="DUF362"/>
</dbReference>